<name>A0A147K8X5_9BACI</name>
<organism evidence="2 3">
    <name type="scientific">Bacillus coahuilensis p1.1.43</name>
    <dbReference type="NCBI Taxonomy" id="1150625"/>
    <lineage>
        <taxon>Bacteria</taxon>
        <taxon>Bacillati</taxon>
        <taxon>Bacillota</taxon>
        <taxon>Bacilli</taxon>
        <taxon>Bacillales</taxon>
        <taxon>Bacillaceae</taxon>
        <taxon>Bacillus</taxon>
    </lineage>
</organism>
<evidence type="ECO:0000313" key="3">
    <source>
        <dbReference type="Proteomes" id="UP000074108"/>
    </source>
</evidence>
<dbReference type="InterPro" id="IPR007401">
    <property type="entry name" value="DUF454"/>
</dbReference>
<keyword evidence="1" id="KW-0472">Membrane</keyword>
<dbReference type="RefSeq" id="WP_059282758.1">
    <property type="nucleotide sequence ID" value="NZ_LDYG01000027.1"/>
</dbReference>
<evidence type="ECO:0000313" key="2">
    <source>
        <dbReference type="EMBL" id="KUP06773.1"/>
    </source>
</evidence>
<keyword evidence="1" id="KW-0812">Transmembrane</keyword>
<protein>
    <submittedName>
        <fullName evidence="2">Membrane protein</fullName>
    </submittedName>
</protein>
<feature type="transmembrane region" description="Helical" evidence="1">
    <location>
        <begin position="7"/>
        <end position="29"/>
    </location>
</feature>
<dbReference type="Proteomes" id="UP000074108">
    <property type="component" value="Unassembled WGS sequence"/>
</dbReference>
<evidence type="ECO:0000256" key="1">
    <source>
        <dbReference type="SAM" id="Phobius"/>
    </source>
</evidence>
<dbReference type="PATRIC" id="fig|1150625.3.peg.1559"/>
<dbReference type="PIRSF" id="PIRSF016789">
    <property type="entry name" value="DUF454"/>
    <property type="match status" value="1"/>
</dbReference>
<keyword evidence="1" id="KW-1133">Transmembrane helix</keyword>
<gene>
    <name evidence="2" type="ORF">Q75_07410</name>
</gene>
<feature type="transmembrane region" description="Helical" evidence="1">
    <location>
        <begin position="87"/>
        <end position="110"/>
    </location>
</feature>
<dbReference type="EMBL" id="LDYG01000027">
    <property type="protein sequence ID" value="KUP06773.1"/>
    <property type="molecule type" value="Genomic_DNA"/>
</dbReference>
<comment type="caution">
    <text evidence="2">The sequence shown here is derived from an EMBL/GenBank/DDBJ whole genome shotgun (WGS) entry which is preliminary data.</text>
</comment>
<sequence length="135" mass="15651">MKRIKSILFFLIGIVSLGLGILGTVLPVLPGGPFYLFAAFCFTKSSKRIDRWFKSTVFYKKYVLAFLNKTGLTKREKIRINLIADSFIIFSLFMVDILIVQIMILSLGLYKHYYFIKKIKTIDSYEDEESSKQII</sequence>
<dbReference type="PANTHER" id="PTHR35813">
    <property type="entry name" value="INNER MEMBRANE PROTEIN YBAN"/>
    <property type="match status" value="1"/>
</dbReference>
<dbReference type="Pfam" id="PF04304">
    <property type="entry name" value="DUF454"/>
    <property type="match status" value="1"/>
</dbReference>
<dbReference type="STRING" id="1150625.Q75_07410"/>
<dbReference type="OrthoDB" id="5690292at2"/>
<accession>A0A147K8X5</accession>
<dbReference type="PANTHER" id="PTHR35813:SF1">
    <property type="entry name" value="INNER MEMBRANE PROTEIN YBAN"/>
    <property type="match status" value="1"/>
</dbReference>
<proteinExistence type="predicted"/>
<dbReference type="AlphaFoldDB" id="A0A147K8X5"/>
<reference evidence="2 3" key="1">
    <citation type="journal article" date="2016" name="Front. Microbiol.">
        <title>Microevolution Analysis of Bacillus coahuilensis Unveils Differences in Phosphorus Acquisition Strategies and Their Regulation.</title>
        <authorList>
            <person name="Gomez-Lunar Z."/>
            <person name="Hernandez-Gonzalez I."/>
            <person name="Rodriguez-Torres M.D."/>
            <person name="Souza V."/>
            <person name="Olmedo-Alvarez G."/>
        </authorList>
    </citation>
    <scope>NUCLEOTIDE SEQUENCE [LARGE SCALE GENOMIC DNA]</scope>
    <source>
        <strain evidence="3">p1.1.43</strain>
    </source>
</reference>
<dbReference type="GO" id="GO:0005886">
    <property type="term" value="C:plasma membrane"/>
    <property type="evidence" value="ECO:0007669"/>
    <property type="project" value="TreeGrafter"/>
</dbReference>
<keyword evidence="3" id="KW-1185">Reference proteome</keyword>